<evidence type="ECO:0000256" key="2">
    <source>
        <dbReference type="ARBA" id="ARBA00013147"/>
    </source>
</evidence>
<dbReference type="Gene3D" id="3.30.70.260">
    <property type="match status" value="1"/>
</dbReference>
<evidence type="ECO:0000313" key="13">
    <source>
        <dbReference type="Proteomes" id="UP001250214"/>
    </source>
</evidence>
<evidence type="ECO:0000256" key="1">
    <source>
        <dbReference type="ARBA" id="ARBA00004741"/>
    </source>
</evidence>
<keyword evidence="7 9" id="KW-0456">Lyase</keyword>
<evidence type="ECO:0000256" key="5">
    <source>
        <dbReference type="ARBA" id="ARBA00023141"/>
    </source>
</evidence>
<protein>
    <recommendedName>
        <fullName evidence="3 9">Prephenate dehydratase</fullName>
        <shortName evidence="9">PDT</shortName>
        <ecNumber evidence="2 9">4.2.1.51</ecNumber>
    </recommendedName>
</protein>
<dbReference type="Gene3D" id="3.40.190.10">
    <property type="entry name" value="Periplasmic binding protein-like II"/>
    <property type="match status" value="2"/>
</dbReference>
<evidence type="ECO:0000313" key="12">
    <source>
        <dbReference type="EMBL" id="MDS1272659.1"/>
    </source>
</evidence>
<reference evidence="13" key="1">
    <citation type="submission" date="2023-07" db="EMBL/GenBank/DDBJ databases">
        <title>Novel species in the genus Lipingzhangella isolated from Sambhar Salt Lake.</title>
        <authorList>
            <person name="Jiya N."/>
            <person name="Kajale S."/>
            <person name="Sharma A."/>
        </authorList>
    </citation>
    <scope>NUCLEOTIDE SEQUENCE [LARGE SCALE GENOMIC DNA]</scope>
    <source>
        <strain evidence="13">LS1_29</strain>
    </source>
</reference>
<dbReference type="PANTHER" id="PTHR21022">
    <property type="entry name" value="PREPHENATE DEHYDRATASE P PROTEIN"/>
    <property type="match status" value="1"/>
</dbReference>
<evidence type="ECO:0000256" key="9">
    <source>
        <dbReference type="RuleBase" id="RU361254"/>
    </source>
</evidence>
<proteinExistence type="predicted"/>
<evidence type="ECO:0000256" key="4">
    <source>
        <dbReference type="ARBA" id="ARBA00022605"/>
    </source>
</evidence>
<dbReference type="InterPro" id="IPR001086">
    <property type="entry name" value="Preph_deHydtase"/>
</dbReference>
<comment type="caution">
    <text evidence="12">The sequence shown here is derived from an EMBL/GenBank/DDBJ whole genome shotgun (WGS) entry which is preliminary data.</text>
</comment>
<feature type="domain" description="Prephenate dehydratase" evidence="10">
    <location>
        <begin position="4"/>
        <end position="185"/>
    </location>
</feature>
<evidence type="ECO:0000256" key="7">
    <source>
        <dbReference type="ARBA" id="ARBA00023239"/>
    </source>
</evidence>
<dbReference type="PANTHER" id="PTHR21022:SF19">
    <property type="entry name" value="PREPHENATE DEHYDRATASE-RELATED"/>
    <property type="match status" value="1"/>
</dbReference>
<dbReference type="EC" id="4.2.1.51" evidence="2 9"/>
<dbReference type="RefSeq" id="WP_310914254.1">
    <property type="nucleotide sequence ID" value="NZ_JAVLVT010000021.1"/>
</dbReference>
<dbReference type="PROSITE" id="PS00858">
    <property type="entry name" value="PREPHENATE_DEHYDR_2"/>
    <property type="match status" value="1"/>
</dbReference>
<dbReference type="SUPFAM" id="SSF55021">
    <property type="entry name" value="ACT-like"/>
    <property type="match status" value="1"/>
</dbReference>
<keyword evidence="6 9" id="KW-0584">Phenylalanine biosynthesis</keyword>
<dbReference type="PROSITE" id="PS00857">
    <property type="entry name" value="PREPHENATE_DEHYDR_1"/>
    <property type="match status" value="1"/>
</dbReference>
<dbReference type="Proteomes" id="UP001250214">
    <property type="component" value="Unassembled WGS sequence"/>
</dbReference>
<comment type="catalytic activity">
    <reaction evidence="8 9">
        <text>prephenate + H(+) = 3-phenylpyruvate + CO2 + H2O</text>
        <dbReference type="Rhea" id="RHEA:21648"/>
        <dbReference type="ChEBI" id="CHEBI:15377"/>
        <dbReference type="ChEBI" id="CHEBI:15378"/>
        <dbReference type="ChEBI" id="CHEBI:16526"/>
        <dbReference type="ChEBI" id="CHEBI:18005"/>
        <dbReference type="ChEBI" id="CHEBI:29934"/>
        <dbReference type="EC" id="4.2.1.51"/>
    </reaction>
</comment>
<dbReference type="PROSITE" id="PS51671">
    <property type="entry name" value="ACT"/>
    <property type="match status" value="1"/>
</dbReference>
<dbReference type="InterPro" id="IPR018528">
    <property type="entry name" value="Preph_deHydtase_CS"/>
</dbReference>
<dbReference type="PROSITE" id="PS51171">
    <property type="entry name" value="PREPHENATE_DEHYDR_3"/>
    <property type="match status" value="1"/>
</dbReference>
<gene>
    <name evidence="9 12" type="primary">pheA</name>
    <name evidence="12" type="ORF">RIF23_20440</name>
</gene>
<dbReference type="PIRSF" id="PIRSF001500">
    <property type="entry name" value="Chor_mut_pdt_Ppr"/>
    <property type="match status" value="1"/>
</dbReference>
<evidence type="ECO:0000259" key="11">
    <source>
        <dbReference type="PROSITE" id="PS51671"/>
    </source>
</evidence>
<sequence length="315" mass="33380">MSSPAAFLGPEGTFTDAALYVLRPDLTSEQRLACDGVEAVFEAVRSGAAAVGVVPLENSVEGGVTATTAELLNGDPLLITGEVTLDVRFSLVAREGTHLADVKHVVTHPHAQAQCRGWLGRTLPQAQTLPAASTAAAAQIVAEPGSGYDAAISAPIAGERYGLRELATDIGDRSAAATRFVLLSPPGPLPEPTGHDRTSLAAFLADDHPGALAELLNQFSVRDVNLTRLESRPTGDRLGNYCFVIDAEGHVVESRLGEALMGIRRSCRDVRFLGSYPRGDASVEIPTLLPRRTATDTDFHRAQEWLERIRAGGVS</sequence>
<organism evidence="12 13">
    <name type="scientific">Lipingzhangella rawalii</name>
    <dbReference type="NCBI Taxonomy" id="2055835"/>
    <lineage>
        <taxon>Bacteria</taxon>
        <taxon>Bacillati</taxon>
        <taxon>Actinomycetota</taxon>
        <taxon>Actinomycetes</taxon>
        <taxon>Streptosporangiales</taxon>
        <taxon>Nocardiopsidaceae</taxon>
        <taxon>Lipingzhangella</taxon>
    </lineage>
</organism>
<keyword evidence="5 9" id="KW-0057">Aromatic amino acid biosynthesis</keyword>
<name>A0ABU2HDL2_9ACTN</name>
<keyword evidence="13" id="KW-1185">Reference proteome</keyword>
<dbReference type="NCBIfam" id="NF008865">
    <property type="entry name" value="PRK11898.1"/>
    <property type="match status" value="1"/>
</dbReference>
<dbReference type="EMBL" id="JAVLVT010000021">
    <property type="protein sequence ID" value="MDS1272659.1"/>
    <property type="molecule type" value="Genomic_DNA"/>
</dbReference>
<feature type="domain" description="ACT" evidence="11">
    <location>
        <begin position="200"/>
        <end position="277"/>
    </location>
</feature>
<dbReference type="GO" id="GO:0004664">
    <property type="term" value="F:prephenate dehydratase activity"/>
    <property type="evidence" value="ECO:0007669"/>
    <property type="project" value="UniProtKB-EC"/>
</dbReference>
<dbReference type="InterPro" id="IPR008242">
    <property type="entry name" value="Chor_mutase/pphenate_deHydtase"/>
</dbReference>
<comment type="pathway">
    <text evidence="1 9">Amino-acid biosynthesis; L-phenylalanine biosynthesis; phenylpyruvate from prephenate: step 1/1.</text>
</comment>
<dbReference type="CDD" id="cd04905">
    <property type="entry name" value="ACT_CM-PDT"/>
    <property type="match status" value="1"/>
</dbReference>
<evidence type="ECO:0000256" key="3">
    <source>
        <dbReference type="ARBA" id="ARBA00021872"/>
    </source>
</evidence>
<keyword evidence="4 9" id="KW-0028">Amino-acid biosynthesis</keyword>
<dbReference type="Pfam" id="PF00800">
    <property type="entry name" value="PDT"/>
    <property type="match status" value="1"/>
</dbReference>
<evidence type="ECO:0000256" key="8">
    <source>
        <dbReference type="ARBA" id="ARBA00047848"/>
    </source>
</evidence>
<accession>A0ABU2HDL2</accession>
<evidence type="ECO:0000259" key="10">
    <source>
        <dbReference type="PROSITE" id="PS51171"/>
    </source>
</evidence>
<dbReference type="InterPro" id="IPR045865">
    <property type="entry name" value="ACT-like_dom_sf"/>
</dbReference>
<dbReference type="CDD" id="cd13632">
    <property type="entry name" value="PBP2_Aa-PDT_like"/>
    <property type="match status" value="1"/>
</dbReference>
<evidence type="ECO:0000256" key="6">
    <source>
        <dbReference type="ARBA" id="ARBA00023222"/>
    </source>
</evidence>
<dbReference type="Pfam" id="PF01842">
    <property type="entry name" value="ACT"/>
    <property type="match status" value="1"/>
</dbReference>
<dbReference type="SUPFAM" id="SSF53850">
    <property type="entry name" value="Periplasmic binding protein-like II"/>
    <property type="match status" value="1"/>
</dbReference>
<dbReference type="InterPro" id="IPR002912">
    <property type="entry name" value="ACT_dom"/>
</dbReference>